<gene>
    <name evidence="1" type="ORF">SAMN05444169_7368</name>
</gene>
<evidence type="ECO:0000313" key="1">
    <source>
        <dbReference type="EMBL" id="SHH41940.1"/>
    </source>
</evidence>
<reference evidence="1 2" key="1">
    <citation type="submission" date="2016-11" db="EMBL/GenBank/DDBJ databases">
        <authorList>
            <person name="Jaros S."/>
            <person name="Januszkiewicz K."/>
            <person name="Wedrychowicz H."/>
        </authorList>
    </citation>
    <scope>NUCLEOTIDE SEQUENCE [LARGE SCALE GENOMIC DNA]</scope>
    <source>
        <strain evidence="1 2">GAS242</strain>
    </source>
</reference>
<dbReference type="OrthoDB" id="1550462at2"/>
<proteinExistence type="predicted"/>
<accession>A0A1M5STX8</accession>
<evidence type="ECO:0008006" key="3">
    <source>
        <dbReference type="Google" id="ProtNLM"/>
    </source>
</evidence>
<dbReference type="RefSeq" id="WP_079570481.1">
    <property type="nucleotide sequence ID" value="NZ_LT670818.1"/>
</dbReference>
<sequence>MTAASHLPKNRISKNGDTVTVHIPVVFRQRAGRKQIIGPPGSVPWSPAPRVDTSLLKAIVRAYRWRELLESGKYSCAADLAKAEKVNDSYLSRVLRLTLLSPEIVEAIVVGRQPSTLQVDDLLRLLPSLWRQQKSILGWQLPTSTR</sequence>
<dbReference type="EMBL" id="LT670818">
    <property type="protein sequence ID" value="SHH41940.1"/>
    <property type="molecule type" value="Genomic_DNA"/>
</dbReference>
<dbReference type="AlphaFoldDB" id="A0A1M5STX8"/>
<dbReference type="Gene3D" id="1.10.10.2830">
    <property type="match status" value="1"/>
</dbReference>
<organism evidence="1 2">
    <name type="scientific">Bradyrhizobium erythrophlei</name>
    <dbReference type="NCBI Taxonomy" id="1437360"/>
    <lineage>
        <taxon>Bacteria</taxon>
        <taxon>Pseudomonadati</taxon>
        <taxon>Pseudomonadota</taxon>
        <taxon>Alphaproteobacteria</taxon>
        <taxon>Hyphomicrobiales</taxon>
        <taxon>Nitrobacteraceae</taxon>
        <taxon>Bradyrhizobium</taxon>
    </lineage>
</organism>
<name>A0A1M5STX8_9BRAD</name>
<evidence type="ECO:0000313" key="2">
    <source>
        <dbReference type="Proteomes" id="UP000190675"/>
    </source>
</evidence>
<dbReference type="Proteomes" id="UP000190675">
    <property type="component" value="Chromosome I"/>
</dbReference>
<dbReference type="SUPFAM" id="SSF109709">
    <property type="entry name" value="KorB DNA-binding domain-like"/>
    <property type="match status" value="1"/>
</dbReference>
<protein>
    <recommendedName>
        <fullName evidence="3">Bacteriophage-related protein</fullName>
    </recommendedName>
</protein>